<keyword evidence="8 10" id="KW-0472">Membrane</keyword>
<feature type="transmembrane region" description="Helical" evidence="10">
    <location>
        <begin position="174"/>
        <end position="193"/>
    </location>
</feature>
<keyword evidence="3 10" id="KW-0813">Transport</keyword>
<evidence type="ECO:0000256" key="1">
    <source>
        <dbReference type="ARBA" id="ARBA00004429"/>
    </source>
</evidence>
<comment type="caution">
    <text evidence="12">The sequence shown here is derived from an EMBL/GenBank/DDBJ whole genome shotgun (WGS) entry which is preliminary data.</text>
</comment>
<evidence type="ECO:0000259" key="11">
    <source>
        <dbReference type="PROSITE" id="PS50928"/>
    </source>
</evidence>
<feature type="transmembrane region" description="Helical" evidence="10">
    <location>
        <begin position="112"/>
        <end position="136"/>
    </location>
</feature>
<keyword evidence="4" id="KW-1003">Cell membrane</keyword>
<dbReference type="RefSeq" id="WP_285665931.1">
    <property type="nucleotide sequence ID" value="NZ_BSTX01000004.1"/>
</dbReference>
<evidence type="ECO:0000256" key="8">
    <source>
        <dbReference type="ARBA" id="ARBA00023136"/>
    </source>
</evidence>
<feature type="transmembrane region" description="Helical" evidence="10">
    <location>
        <begin position="237"/>
        <end position="258"/>
    </location>
</feature>
<dbReference type="InterPro" id="IPR000515">
    <property type="entry name" value="MetI-like"/>
</dbReference>
<dbReference type="PANTHER" id="PTHR43227:SF9">
    <property type="entry name" value="SN-GLYCEROL-3-PHOSPHATE TRANSPORT SYSTEM PERMEASE PROTEIN UGPA"/>
    <property type="match status" value="1"/>
</dbReference>
<dbReference type="GO" id="GO:0055085">
    <property type="term" value="P:transmembrane transport"/>
    <property type="evidence" value="ECO:0007669"/>
    <property type="project" value="InterPro"/>
</dbReference>
<dbReference type="PANTHER" id="PTHR43227">
    <property type="entry name" value="BLL4140 PROTEIN"/>
    <property type="match status" value="1"/>
</dbReference>
<evidence type="ECO:0000313" key="13">
    <source>
        <dbReference type="Proteomes" id="UP001165079"/>
    </source>
</evidence>
<evidence type="ECO:0000256" key="2">
    <source>
        <dbReference type="ARBA" id="ARBA00011557"/>
    </source>
</evidence>
<feature type="domain" description="ABC transmembrane type-1" evidence="11">
    <location>
        <begin position="232"/>
        <end position="443"/>
    </location>
</feature>
<dbReference type="AlphaFoldDB" id="A0A9W6SQZ7"/>
<dbReference type="Proteomes" id="UP001165079">
    <property type="component" value="Unassembled WGS sequence"/>
</dbReference>
<evidence type="ECO:0000256" key="9">
    <source>
        <dbReference type="ARBA" id="ARBA00040780"/>
    </source>
</evidence>
<evidence type="ECO:0000256" key="4">
    <source>
        <dbReference type="ARBA" id="ARBA00022475"/>
    </source>
</evidence>
<feature type="transmembrane region" description="Helical" evidence="10">
    <location>
        <begin position="69"/>
        <end position="91"/>
    </location>
</feature>
<comment type="subunit">
    <text evidence="2">The complex is composed of two ATP-binding proteins (UgpC), two transmembrane proteins (UgpA and UgpE) and a solute-binding protein (UgpB).</text>
</comment>
<comment type="subcellular location">
    <subcellularLocation>
        <location evidence="1">Cell inner membrane</location>
        <topology evidence="1">Multi-pass membrane protein</topology>
    </subcellularLocation>
    <subcellularLocation>
        <location evidence="10">Cell membrane</location>
        <topology evidence="10">Multi-pass membrane protein</topology>
    </subcellularLocation>
</comment>
<dbReference type="GO" id="GO:0005886">
    <property type="term" value="C:plasma membrane"/>
    <property type="evidence" value="ECO:0007669"/>
    <property type="project" value="UniProtKB-SubCell"/>
</dbReference>
<keyword evidence="13" id="KW-1185">Reference proteome</keyword>
<feature type="transmembrane region" description="Helical" evidence="10">
    <location>
        <begin position="38"/>
        <end position="57"/>
    </location>
</feature>
<feature type="transmembrane region" description="Helical" evidence="10">
    <location>
        <begin position="270"/>
        <end position="290"/>
    </location>
</feature>
<dbReference type="SUPFAM" id="SSF161098">
    <property type="entry name" value="MetI-like"/>
    <property type="match status" value="1"/>
</dbReference>
<gene>
    <name evidence="12" type="ORF">Afil01_54930</name>
</gene>
<reference evidence="12" key="1">
    <citation type="submission" date="2023-03" db="EMBL/GenBank/DDBJ databases">
        <title>Actinorhabdospora filicis NBRC 111898.</title>
        <authorList>
            <person name="Ichikawa N."/>
            <person name="Sato H."/>
            <person name="Tonouchi N."/>
        </authorList>
    </citation>
    <scope>NUCLEOTIDE SEQUENCE</scope>
    <source>
        <strain evidence="12">NBRC 111898</strain>
    </source>
</reference>
<name>A0A9W6SQZ7_9ACTN</name>
<feature type="transmembrane region" description="Helical" evidence="10">
    <location>
        <begin position="317"/>
        <end position="341"/>
    </location>
</feature>
<accession>A0A9W6SQZ7</accession>
<comment type="similarity">
    <text evidence="10">Belongs to the binding-protein-dependent transport system permease family.</text>
</comment>
<keyword evidence="5" id="KW-0997">Cell inner membrane</keyword>
<feature type="transmembrane region" description="Helical" evidence="10">
    <location>
        <begin position="426"/>
        <end position="444"/>
    </location>
</feature>
<dbReference type="EMBL" id="BSTX01000004">
    <property type="protein sequence ID" value="GLZ80686.1"/>
    <property type="molecule type" value="Genomic_DNA"/>
</dbReference>
<evidence type="ECO:0000256" key="5">
    <source>
        <dbReference type="ARBA" id="ARBA00022519"/>
    </source>
</evidence>
<keyword evidence="7 10" id="KW-1133">Transmembrane helix</keyword>
<proteinExistence type="inferred from homology"/>
<dbReference type="CDD" id="cd06261">
    <property type="entry name" value="TM_PBP2"/>
    <property type="match status" value="1"/>
</dbReference>
<dbReference type="Gene3D" id="1.10.3720.10">
    <property type="entry name" value="MetI-like"/>
    <property type="match status" value="1"/>
</dbReference>
<evidence type="ECO:0000313" key="12">
    <source>
        <dbReference type="EMBL" id="GLZ80686.1"/>
    </source>
</evidence>
<evidence type="ECO:0000256" key="7">
    <source>
        <dbReference type="ARBA" id="ARBA00022989"/>
    </source>
</evidence>
<organism evidence="12 13">
    <name type="scientific">Actinorhabdospora filicis</name>
    <dbReference type="NCBI Taxonomy" id="1785913"/>
    <lineage>
        <taxon>Bacteria</taxon>
        <taxon>Bacillati</taxon>
        <taxon>Actinomycetota</taxon>
        <taxon>Actinomycetes</taxon>
        <taxon>Micromonosporales</taxon>
        <taxon>Micromonosporaceae</taxon>
        <taxon>Actinorhabdospora</taxon>
    </lineage>
</organism>
<dbReference type="PROSITE" id="PS50928">
    <property type="entry name" value="ABC_TM1"/>
    <property type="match status" value="1"/>
</dbReference>
<sequence>MPIYPLMPPLFAAVTLIGALVGWAVWRNAGLPGRRGAFVVAPAALLGPLLTMVPLGSCTFEPGRTGLDVGVGVVAFCAGSAVLVAAAAWIGRALSMPGGAANLDDRADASTFRGGAPVSLLLLLPTLVVLAVFLYWPLAETLRLSAQRTRRGNPIERFICVDNYTALLGPSLEWWFVVPLVALVVVAAVAWMLRNGDLSRLRLTRRVRGWLLGAVLVTGAASLFGATYRSVFTTTMILSGGTVLIGLAAGLGIALLVSQPIKGRAVYRTLLIWPFAISPPIAGILFFVMFDPLTGIAGHLFEALTPWQMPNYRTDPVLARGLVIVASVWKTLGFTILFYIAGLQNVSKNMLEAARLDGANAWQRLRHFILPALTPITFFLVVTNVTYAFFEIFGTIDYLTKGGPSGATVDAMTSVVLAQEWTGDGAARSLILFAMVLAVTAWQFRVTGRRVHYGQ</sequence>
<dbReference type="InterPro" id="IPR050809">
    <property type="entry name" value="UgpAE/MalFG_permease"/>
</dbReference>
<evidence type="ECO:0000256" key="3">
    <source>
        <dbReference type="ARBA" id="ARBA00022448"/>
    </source>
</evidence>
<dbReference type="Pfam" id="PF00528">
    <property type="entry name" value="BPD_transp_1"/>
    <property type="match status" value="1"/>
</dbReference>
<evidence type="ECO:0000256" key="10">
    <source>
        <dbReference type="RuleBase" id="RU363032"/>
    </source>
</evidence>
<feature type="transmembrane region" description="Helical" evidence="10">
    <location>
        <begin position="6"/>
        <end position="26"/>
    </location>
</feature>
<protein>
    <recommendedName>
        <fullName evidence="9">sn-glycerol-3-phosphate transport system permease protein UgpA</fullName>
    </recommendedName>
</protein>
<dbReference type="InterPro" id="IPR035906">
    <property type="entry name" value="MetI-like_sf"/>
</dbReference>
<feature type="transmembrane region" description="Helical" evidence="10">
    <location>
        <begin position="209"/>
        <end position="231"/>
    </location>
</feature>
<feature type="transmembrane region" description="Helical" evidence="10">
    <location>
        <begin position="368"/>
        <end position="390"/>
    </location>
</feature>
<evidence type="ECO:0000256" key="6">
    <source>
        <dbReference type="ARBA" id="ARBA00022692"/>
    </source>
</evidence>
<keyword evidence="6 10" id="KW-0812">Transmembrane</keyword>